<protein>
    <recommendedName>
        <fullName evidence="2">DUF6817 domain-containing protein</fullName>
    </recommendedName>
</protein>
<name>A0A2T1GM79_9CYAN</name>
<accession>A0A2T1GM79</accession>
<evidence type="ECO:0000259" key="2">
    <source>
        <dbReference type="Pfam" id="PF20680"/>
    </source>
</evidence>
<dbReference type="InterPro" id="IPR049202">
    <property type="entry name" value="DUF6817"/>
</dbReference>
<dbReference type="EMBL" id="PVWO01000018">
    <property type="protein sequence ID" value="PSB58981.1"/>
    <property type="molecule type" value="Genomic_DNA"/>
</dbReference>
<sequence>MYAYAQTNIQLLNQLHQAGYSHVELQSVANAYKLAVRLFTGRFRPSGKTFIAHLVGTASILAKLQVPDRLIIVGLLHAVYSHGDFGTGQTGISTAKQKQILQVISPEIEEYIARYTALKWDLEIGTIVHRQIDTLDEIERDVLLIRLANELEERLDLGILYCGDAKYYRYTERDRHLPEMAEKLGYSRLAAEFDTVLKELAEAELPEAICNPTKQEYSTLVTPNSCQRKLSVLFHQVTARRIHYLKTLAAQLLQLARIGEAKPPNSGSESKNQKVKTLP</sequence>
<gene>
    <name evidence="3" type="ORF">C7B77_02755</name>
</gene>
<dbReference type="RefSeq" id="WP_106300087.1">
    <property type="nucleotide sequence ID" value="NZ_PVWO01000018.1"/>
</dbReference>
<evidence type="ECO:0000313" key="4">
    <source>
        <dbReference type="Proteomes" id="UP000238937"/>
    </source>
</evidence>
<dbReference type="Proteomes" id="UP000238937">
    <property type="component" value="Unassembled WGS sequence"/>
</dbReference>
<evidence type="ECO:0000313" key="3">
    <source>
        <dbReference type="EMBL" id="PSB58981.1"/>
    </source>
</evidence>
<dbReference type="Gene3D" id="1.10.3210.10">
    <property type="entry name" value="Hypothetical protein af1432"/>
    <property type="match status" value="1"/>
</dbReference>
<dbReference type="SUPFAM" id="SSF109604">
    <property type="entry name" value="HD-domain/PDEase-like"/>
    <property type="match status" value="1"/>
</dbReference>
<feature type="domain" description="DUF6817" evidence="2">
    <location>
        <begin position="41"/>
        <end position="117"/>
    </location>
</feature>
<keyword evidence="4" id="KW-1185">Reference proteome</keyword>
<dbReference type="AlphaFoldDB" id="A0A2T1GM79"/>
<organism evidence="3 4">
    <name type="scientific">Chamaesiphon polymorphus CCALA 037</name>
    <dbReference type="NCBI Taxonomy" id="2107692"/>
    <lineage>
        <taxon>Bacteria</taxon>
        <taxon>Bacillati</taxon>
        <taxon>Cyanobacteriota</taxon>
        <taxon>Cyanophyceae</taxon>
        <taxon>Gomontiellales</taxon>
        <taxon>Chamaesiphonaceae</taxon>
        <taxon>Chamaesiphon</taxon>
    </lineage>
</organism>
<reference evidence="3 4" key="1">
    <citation type="submission" date="2018-03" db="EMBL/GenBank/DDBJ databases">
        <title>The ancient ancestry and fast evolution of plastids.</title>
        <authorList>
            <person name="Moore K.R."/>
            <person name="Magnabosco C."/>
            <person name="Momper L."/>
            <person name="Gold D.A."/>
            <person name="Bosak T."/>
            <person name="Fournier G.P."/>
        </authorList>
    </citation>
    <scope>NUCLEOTIDE SEQUENCE [LARGE SCALE GENOMIC DNA]</scope>
    <source>
        <strain evidence="3 4">CCALA 037</strain>
    </source>
</reference>
<dbReference type="OrthoDB" id="8079005at2"/>
<dbReference type="Pfam" id="PF20680">
    <property type="entry name" value="DUF6817"/>
    <property type="match status" value="1"/>
</dbReference>
<evidence type="ECO:0000256" key="1">
    <source>
        <dbReference type="SAM" id="MobiDB-lite"/>
    </source>
</evidence>
<feature type="region of interest" description="Disordered" evidence="1">
    <location>
        <begin position="260"/>
        <end position="279"/>
    </location>
</feature>
<proteinExistence type="predicted"/>
<comment type="caution">
    <text evidence="3">The sequence shown here is derived from an EMBL/GenBank/DDBJ whole genome shotgun (WGS) entry which is preliminary data.</text>
</comment>